<keyword evidence="2" id="KW-1185">Reference proteome</keyword>
<dbReference type="AlphaFoldDB" id="A0A438MC80"/>
<organism evidence="1 2">
    <name type="scientific">Nonomuraea polychroma</name>
    <dbReference type="NCBI Taxonomy" id="46176"/>
    <lineage>
        <taxon>Bacteria</taxon>
        <taxon>Bacillati</taxon>
        <taxon>Actinomycetota</taxon>
        <taxon>Actinomycetes</taxon>
        <taxon>Streptosporangiales</taxon>
        <taxon>Streptosporangiaceae</taxon>
        <taxon>Nonomuraea</taxon>
    </lineage>
</organism>
<comment type="caution">
    <text evidence="1">The sequence shown here is derived from an EMBL/GenBank/DDBJ whole genome shotgun (WGS) entry which is preliminary data.</text>
</comment>
<reference evidence="1 2" key="1">
    <citation type="submission" date="2019-01" db="EMBL/GenBank/DDBJ databases">
        <title>Sequencing the genomes of 1000 actinobacteria strains.</title>
        <authorList>
            <person name="Klenk H.-P."/>
        </authorList>
    </citation>
    <scope>NUCLEOTIDE SEQUENCE [LARGE SCALE GENOMIC DNA]</scope>
    <source>
        <strain evidence="1 2">DSM 43925</strain>
    </source>
</reference>
<protein>
    <submittedName>
        <fullName evidence="1">Uncharacterized protein</fullName>
    </submittedName>
</protein>
<proteinExistence type="predicted"/>
<dbReference type="EMBL" id="SAUN01000001">
    <property type="protein sequence ID" value="RVX43340.1"/>
    <property type="molecule type" value="Genomic_DNA"/>
</dbReference>
<accession>A0A438MC80</accession>
<gene>
    <name evidence="1" type="ORF">EDD27_6021</name>
</gene>
<sequence length="78" mass="9223">MHHTQAQWPIHLLLITERTIEMSKNERIVLKGLAQKWLIQASHYEIHPTAEKTLRERARDLKGDVTTSELDRLLKPWT</sequence>
<name>A0A438MC80_9ACTN</name>
<evidence type="ECO:0000313" key="2">
    <source>
        <dbReference type="Proteomes" id="UP000284824"/>
    </source>
</evidence>
<dbReference type="Proteomes" id="UP000284824">
    <property type="component" value="Unassembled WGS sequence"/>
</dbReference>
<evidence type="ECO:0000313" key="1">
    <source>
        <dbReference type="EMBL" id="RVX43340.1"/>
    </source>
</evidence>